<accession>A0A5B7EVJ3</accession>
<dbReference type="AlphaFoldDB" id="A0A5B7EVJ3"/>
<evidence type="ECO:0000313" key="2">
    <source>
        <dbReference type="EMBL" id="MPC37227.1"/>
    </source>
</evidence>
<feature type="region of interest" description="Disordered" evidence="1">
    <location>
        <begin position="1"/>
        <end position="42"/>
    </location>
</feature>
<protein>
    <submittedName>
        <fullName evidence="2">Uncharacterized protein</fullName>
    </submittedName>
</protein>
<organism evidence="2 3">
    <name type="scientific">Portunus trituberculatus</name>
    <name type="common">Swimming crab</name>
    <name type="synonym">Neptunus trituberculatus</name>
    <dbReference type="NCBI Taxonomy" id="210409"/>
    <lineage>
        <taxon>Eukaryota</taxon>
        <taxon>Metazoa</taxon>
        <taxon>Ecdysozoa</taxon>
        <taxon>Arthropoda</taxon>
        <taxon>Crustacea</taxon>
        <taxon>Multicrustacea</taxon>
        <taxon>Malacostraca</taxon>
        <taxon>Eumalacostraca</taxon>
        <taxon>Eucarida</taxon>
        <taxon>Decapoda</taxon>
        <taxon>Pleocyemata</taxon>
        <taxon>Brachyura</taxon>
        <taxon>Eubrachyura</taxon>
        <taxon>Portunoidea</taxon>
        <taxon>Portunidae</taxon>
        <taxon>Portuninae</taxon>
        <taxon>Portunus</taxon>
    </lineage>
</organism>
<reference evidence="2 3" key="1">
    <citation type="submission" date="2019-05" db="EMBL/GenBank/DDBJ databases">
        <title>Another draft genome of Portunus trituberculatus and its Hox gene families provides insights of decapod evolution.</title>
        <authorList>
            <person name="Jeong J.-H."/>
            <person name="Song I."/>
            <person name="Kim S."/>
            <person name="Choi T."/>
            <person name="Kim D."/>
            <person name="Ryu S."/>
            <person name="Kim W."/>
        </authorList>
    </citation>
    <scope>NUCLEOTIDE SEQUENCE [LARGE SCALE GENOMIC DNA]</scope>
    <source>
        <tissue evidence="2">Muscle</tissue>
    </source>
</reference>
<name>A0A5B7EVJ3_PORTR</name>
<feature type="region of interest" description="Disordered" evidence="1">
    <location>
        <begin position="80"/>
        <end position="110"/>
    </location>
</feature>
<evidence type="ECO:0000313" key="3">
    <source>
        <dbReference type="Proteomes" id="UP000324222"/>
    </source>
</evidence>
<evidence type="ECO:0000256" key="1">
    <source>
        <dbReference type="SAM" id="MobiDB-lite"/>
    </source>
</evidence>
<sequence>MHPSEELPEQETAVGGPCGGKSSFLIRPEDDVSRASQNHGVAARCSPEVLSHAEGHVCTLTRRIKRIGAMAGSVAERRGNTHASGCLHSPNTAKGITSTPPGTRPHFLAY</sequence>
<comment type="caution">
    <text evidence="2">The sequence shown here is derived from an EMBL/GenBank/DDBJ whole genome shotgun (WGS) entry which is preliminary data.</text>
</comment>
<gene>
    <name evidence="2" type="ORF">E2C01_030701</name>
</gene>
<feature type="compositionally biased region" description="Polar residues" evidence="1">
    <location>
        <begin position="89"/>
        <end position="101"/>
    </location>
</feature>
<dbReference type="EMBL" id="VSRR010003720">
    <property type="protein sequence ID" value="MPC37227.1"/>
    <property type="molecule type" value="Genomic_DNA"/>
</dbReference>
<keyword evidence="3" id="KW-1185">Reference proteome</keyword>
<proteinExistence type="predicted"/>
<dbReference type="Proteomes" id="UP000324222">
    <property type="component" value="Unassembled WGS sequence"/>
</dbReference>